<gene>
    <name evidence="5" type="primary">sdhA_1</name>
    <name evidence="5" type="ORF">NCTC12195_02020</name>
</gene>
<dbReference type="SUPFAM" id="SSF51905">
    <property type="entry name" value="FAD/NAD(P)-binding domain"/>
    <property type="match status" value="1"/>
</dbReference>
<organism evidence="5 6">
    <name type="scientific">Staphylococcus gallinarum</name>
    <dbReference type="NCBI Taxonomy" id="1293"/>
    <lineage>
        <taxon>Bacteria</taxon>
        <taxon>Bacillati</taxon>
        <taxon>Bacillota</taxon>
        <taxon>Bacilli</taxon>
        <taxon>Bacillales</taxon>
        <taxon>Staphylococcaceae</taxon>
        <taxon>Staphylococcus</taxon>
    </lineage>
</organism>
<evidence type="ECO:0000313" key="6">
    <source>
        <dbReference type="Proteomes" id="UP000255277"/>
    </source>
</evidence>
<reference evidence="5 6" key="1">
    <citation type="submission" date="2018-06" db="EMBL/GenBank/DDBJ databases">
        <authorList>
            <consortium name="Pathogen Informatics"/>
            <person name="Doyle S."/>
        </authorList>
    </citation>
    <scope>NUCLEOTIDE SEQUENCE [LARGE SCALE GENOMIC DNA]</scope>
    <source>
        <strain evidence="5 6">NCTC12195</strain>
    </source>
</reference>
<dbReference type="GO" id="GO:0050660">
    <property type="term" value="F:flavin adenine dinucleotide binding"/>
    <property type="evidence" value="ECO:0007669"/>
    <property type="project" value="TreeGrafter"/>
</dbReference>
<dbReference type="GO" id="GO:0008177">
    <property type="term" value="F:succinate dehydrogenase (quinone) activity"/>
    <property type="evidence" value="ECO:0007669"/>
    <property type="project" value="UniProtKB-EC"/>
</dbReference>
<sequence length="68" mass="7079">MSTIKAAEKGAHVDLFSLVPVKRSHSVCAQGGINGAVNTKGEGDSPAVHFDDTVYGGDFLANSHQLKP</sequence>
<dbReference type="InterPro" id="IPR003952">
    <property type="entry name" value="FRD_SDH_FAD_BS"/>
</dbReference>
<keyword evidence="2" id="KW-0560">Oxidoreductase</keyword>
<dbReference type="PANTHER" id="PTHR11632:SF53">
    <property type="entry name" value="SUCCINATE DEHYDROGENASE FLAVOPROTEIN SUBUNIT"/>
    <property type="match status" value="1"/>
</dbReference>
<dbReference type="GO" id="GO:0005886">
    <property type="term" value="C:plasma membrane"/>
    <property type="evidence" value="ECO:0007669"/>
    <property type="project" value="TreeGrafter"/>
</dbReference>
<feature type="domain" description="FAD-dependent oxidoreductase 2 FAD-binding" evidence="4">
    <location>
        <begin position="2"/>
        <end position="65"/>
    </location>
</feature>
<evidence type="ECO:0000256" key="1">
    <source>
        <dbReference type="ARBA" id="ARBA00022630"/>
    </source>
</evidence>
<dbReference type="InterPro" id="IPR003953">
    <property type="entry name" value="FAD-dep_OxRdtase_2_FAD-bd"/>
</dbReference>
<evidence type="ECO:0000259" key="4">
    <source>
        <dbReference type="Pfam" id="PF00890"/>
    </source>
</evidence>
<dbReference type="Proteomes" id="UP000255277">
    <property type="component" value="Unassembled WGS sequence"/>
</dbReference>
<dbReference type="PROSITE" id="PS00504">
    <property type="entry name" value="FRD_SDH_FAD_BINDING"/>
    <property type="match status" value="1"/>
</dbReference>
<dbReference type="GO" id="GO:0009061">
    <property type="term" value="P:anaerobic respiration"/>
    <property type="evidence" value="ECO:0007669"/>
    <property type="project" value="TreeGrafter"/>
</dbReference>
<dbReference type="PANTHER" id="PTHR11632">
    <property type="entry name" value="SUCCINATE DEHYDROGENASE 2 FLAVOPROTEIN SUBUNIT"/>
    <property type="match status" value="1"/>
</dbReference>
<evidence type="ECO:0000313" key="5">
    <source>
        <dbReference type="EMBL" id="SUM32574.1"/>
    </source>
</evidence>
<proteinExistence type="predicted"/>
<evidence type="ECO:0000256" key="2">
    <source>
        <dbReference type="ARBA" id="ARBA00023002"/>
    </source>
</evidence>
<dbReference type="InterPro" id="IPR030664">
    <property type="entry name" value="SdhA/FrdA/AprA"/>
</dbReference>
<dbReference type="GO" id="GO:0009055">
    <property type="term" value="F:electron transfer activity"/>
    <property type="evidence" value="ECO:0007669"/>
    <property type="project" value="TreeGrafter"/>
</dbReference>
<dbReference type="AlphaFoldDB" id="A0A380FH81"/>
<dbReference type="Gene3D" id="3.50.50.60">
    <property type="entry name" value="FAD/NAD(P)-binding domain"/>
    <property type="match status" value="1"/>
</dbReference>
<protein>
    <submittedName>
        <fullName evidence="5">Succinate dehydrogenase flavoprotein subunit</fullName>
    </submittedName>
</protein>
<dbReference type="Pfam" id="PF00890">
    <property type="entry name" value="FAD_binding_2"/>
    <property type="match status" value="1"/>
</dbReference>
<dbReference type="EMBL" id="UHDK01000001">
    <property type="protein sequence ID" value="SUM32574.1"/>
    <property type="molecule type" value="Genomic_DNA"/>
</dbReference>
<keyword evidence="1" id="KW-0285">Flavoprotein</keyword>
<evidence type="ECO:0000256" key="3">
    <source>
        <dbReference type="ARBA" id="ARBA00049220"/>
    </source>
</evidence>
<comment type="catalytic activity">
    <reaction evidence="3">
        <text>a quinone + succinate = fumarate + a quinol</text>
        <dbReference type="Rhea" id="RHEA:40523"/>
        <dbReference type="ChEBI" id="CHEBI:24646"/>
        <dbReference type="ChEBI" id="CHEBI:29806"/>
        <dbReference type="ChEBI" id="CHEBI:30031"/>
        <dbReference type="ChEBI" id="CHEBI:132124"/>
        <dbReference type="EC" id="1.3.5.1"/>
    </reaction>
</comment>
<name>A0A380FH81_STAGA</name>
<accession>A0A380FH81</accession>
<dbReference type="InterPro" id="IPR036188">
    <property type="entry name" value="FAD/NAD-bd_sf"/>
</dbReference>